<evidence type="ECO:0000313" key="2">
    <source>
        <dbReference type="Proteomes" id="UP001062846"/>
    </source>
</evidence>
<keyword evidence="2" id="KW-1185">Reference proteome</keyword>
<evidence type="ECO:0000313" key="1">
    <source>
        <dbReference type="EMBL" id="KAI8553212.1"/>
    </source>
</evidence>
<name>A0ACC0NKW6_RHOML</name>
<sequence length="801" mass="90935">MSFLLPTPLPLRYRPHRSCCCCCSSSPSSPSGYLDPGVKVVTKANTTAVLSERTKEQIRELFNKVQLSVSSYDTAWVAMVPSPYSSGAPCFPGCIEWLLDNQLSDGSWGLPHQPLLVKDALSSTLASVLALKRWGVGEEQVNKGLHFIGSNVTSATDECEHSPIGFDIIFPEMVEHAKDLDLNLPFEPKVFDAMLHRRELELRRAYSEGRKSYLAYISEGMGKLQDWEMAMKYQRKNGSLFNCPSSTAAAFMHLQDTGCLNYLRSLLEEFGNAVPTVHPLDILGRLCVVDNVERLGIERHFRQEIKSVLDYTYRCWLQGEEEIFLDTATCAMAFRILRFNGYDVSSDPLTQITEGKHESSFSAGHLKHIGDALELYRASEIIIYPHELTLEEQHLWSSHFLKEKLHDCMIHSDRFNKYVSQEVTSSNALVDDALKFPFHANLERATIRRNIEHYYVDSITILKTSYCSSNIRHEDFLNLAVEDFNTCQSIHHEELKYLERWVAETRLDKLKFARQKTAYCYFSAAATLFSPELYDARISWAKNGVLTTVVDDFFDIGGSLVELENLIQLVEKWDVNLAADCCSEHVQIIFSALHSTICEIGAKAFTFQGRNVTTHVIDIWLDLLRSMWREAKWTSDKSLPTLEEYMSNGFVSFALGPIVLPTLYLVGPILSDEVVSSSEYQNLFKIMGTSGRLLNDIHSFERESKEGKLNAVSLHMIHSSGALSAEESMRAIKSSIVSQRRELLRLVLETKSSMVPRVCKNLFWNMSRVLNLFYMKDDGFTSHDMIHVVKAILYKPLSLSV</sequence>
<organism evidence="1 2">
    <name type="scientific">Rhododendron molle</name>
    <name type="common">Chinese azalea</name>
    <name type="synonym">Azalea mollis</name>
    <dbReference type="NCBI Taxonomy" id="49168"/>
    <lineage>
        <taxon>Eukaryota</taxon>
        <taxon>Viridiplantae</taxon>
        <taxon>Streptophyta</taxon>
        <taxon>Embryophyta</taxon>
        <taxon>Tracheophyta</taxon>
        <taxon>Spermatophyta</taxon>
        <taxon>Magnoliopsida</taxon>
        <taxon>eudicotyledons</taxon>
        <taxon>Gunneridae</taxon>
        <taxon>Pentapetalae</taxon>
        <taxon>asterids</taxon>
        <taxon>Ericales</taxon>
        <taxon>Ericaceae</taxon>
        <taxon>Ericoideae</taxon>
        <taxon>Rhodoreae</taxon>
        <taxon>Rhododendron</taxon>
    </lineage>
</organism>
<reference evidence="1" key="1">
    <citation type="submission" date="2022-02" db="EMBL/GenBank/DDBJ databases">
        <title>Plant Genome Project.</title>
        <authorList>
            <person name="Zhang R.-G."/>
        </authorList>
    </citation>
    <scope>NUCLEOTIDE SEQUENCE</scope>
    <source>
        <strain evidence="1">AT1</strain>
    </source>
</reference>
<accession>A0ACC0NKW6</accession>
<dbReference type="EMBL" id="CM046393">
    <property type="protein sequence ID" value="KAI8553212.1"/>
    <property type="molecule type" value="Genomic_DNA"/>
</dbReference>
<protein>
    <submittedName>
        <fullName evidence="1">Uncharacterized protein</fullName>
    </submittedName>
</protein>
<dbReference type="Proteomes" id="UP001062846">
    <property type="component" value="Chromosome 6"/>
</dbReference>
<proteinExistence type="predicted"/>
<comment type="caution">
    <text evidence="1">The sequence shown here is derived from an EMBL/GenBank/DDBJ whole genome shotgun (WGS) entry which is preliminary data.</text>
</comment>
<gene>
    <name evidence="1" type="ORF">RHMOL_Rhmol06G0326800</name>
</gene>